<protein>
    <submittedName>
        <fullName evidence="1">10866_t:CDS:1</fullName>
    </submittedName>
</protein>
<keyword evidence="2" id="KW-1185">Reference proteome</keyword>
<gene>
    <name evidence="1" type="ORF">SCALOS_LOCUS5756</name>
</gene>
<accession>A0ACA9MBH0</accession>
<dbReference type="Proteomes" id="UP000789860">
    <property type="component" value="Unassembled WGS sequence"/>
</dbReference>
<evidence type="ECO:0000313" key="1">
    <source>
        <dbReference type="EMBL" id="CAG8568280.1"/>
    </source>
</evidence>
<reference evidence="1" key="1">
    <citation type="submission" date="2021-06" db="EMBL/GenBank/DDBJ databases">
        <authorList>
            <person name="Kallberg Y."/>
            <person name="Tangrot J."/>
            <person name="Rosling A."/>
        </authorList>
    </citation>
    <scope>NUCLEOTIDE SEQUENCE</scope>
    <source>
        <strain evidence="1">AU212A</strain>
    </source>
</reference>
<dbReference type="EMBL" id="CAJVPM010009913">
    <property type="protein sequence ID" value="CAG8568280.1"/>
    <property type="molecule type" value="Genomic_DNA"/>
</dbReference>
<evidence type="ECO:0000313" key="2">
    <source>
        <dbReference type="Proteomes" id="UP000789860"/>
    </source>
</evidence>
<name>A0ACA9MBH0_9GLOM</name>
<organism evidence="1 2">
    <name type="scientific">Scutellospora calospora</name>
    <dbReference type="NCBI Taxonomy" id="85575"/>
    <lineage>
        <taxon>Eukaryota</taxon>
        <taxon>Fungi</taxon>
        <taxon>Fungi incertae sedis</taxon>
        <taxon>Mucoromycota</taxon>
        <taxon>Glomeromycotina</taxon>
        <taxon>Glomeromycetes</taxon>
        <taxon>Diversisporales</taxon>
        <taxon>Gigasporaceae</taxon>
        <taxon>Scutellospora</taxon>
    </lineage>
</organism>
<comment type="caution">
    <text evidence="1">The sequence shown here is derived from an EMBL/GenBank/DDBJ whole genome shotgun (WGS) entry which is preliminary data.</text>
</comment>
<proteinExistence type="predicted"/>
<sequence>MAPPRYFIPSYLRDSPISLLNKRLTTSILLPTCWNPHDRAPYVSVLEDGVSLEYIGTQEYRPGRNWIDASSIRTDFPVCPEVGLYYFEIKVIDKGERGCIGIGLTKGHIPLDRMPGWEHESIGYHGDDGLLYLQSGRGDKYGPLYTTGDTVGCGINYYDKSIFFTKNGVNLGIIIFPRENFNCCIASKAIFEGEMYPISGMISPNERIEANFGEKPFQYDINTYAKHVFAQAAANKTKEAKAKLSMQTSEVIETENGEHVEDNGQTINSEQSDGTGQS</sequence>